<dbReference type="CDD" id="cd04647">
    <property type="entry name" value="LbH_MAT_like"/>
    <property type="match status" value="1"/>
</dbReference>
<organism evidence="3 4">
    <name type="scientific">Cyanomargarita calcarea GSE-NOS-MK-12-04C</name>
    <dbReference type="NCBI Taxonomy" id="2839659"/>
    <lineage>
        <taxon>Bacteria</taxon>
        <taxon>Bacillati</taxon>
        <taxon>Cyanobacteriota</taxon>
        <taxon>Cyanophyceae</taxon>
        <taxon>Nostocales</taxon>
        <taxon>Cyanomargaritaceae</taxon>
        <taxon>Cyanomargarita</taxon>
    </lineage>
</organism>
<dbReference type="InterPro" id="IPR018357">
    <property type="entry name" value="Hexapep_transf_CS"/>
</dbReference>
<reference evidence="3" key="2">
    <citation type="journal article" date="2022" name="Microbiol. Resour. Announc.">
        <title>Metagenome Sequencing to Explore Phylogenomics of Terrestrial Cyanobacteria.</title>
        <authorList>
            <person name="Ward R.D."/>
            <person name="Stajich J.E."/>
            <person name="Johansen J.R."/>
            <person name="Huntemann M."/>
            <person name="Clum A."/>
            <person name="Foster B."/>
            <person name="Foster B."/>
            <person name="Roux S."/>
            <person name="Palaniappan K."/>
            <person name="Varghese N."/>
            <person name="Mukherjee S."/>
            <person name="Reddy T.B.K."/>
            <person name="Daum C."/>
            <person name="Copeland A."/>
            <person name="Chen I.A."/>
            <person name="Ivanova N.N."/>
            <person name="Kyrpides N.C."/>
            <person name="Shapiro N."/>
            <person name="Eloe-Fadrosh E.A."/>
            <person name="Pietrasiak N."/>
        </authorList>
    </citation>
    <scope>NUCLEOTIDE SEQUENCE</scope>
    <source>
        <strain evidence="3">GSE-NOS-MK-12-04C</strain>
    </source>
</reference>
<sequence>MYKIIENYLKSKVESWIKYYMENNLEDSLKEFISQGYLDQRIKDVVLTQYIVFGDDNKLQLSPSCVVNNALFNLSSGNISVGDYVFFGHNVSLITGTHNYTKFGLERMEDFPEKGNDIFIEEGVWIASNVTVIGPCQIGKHSVVAAGSVVKGNIPSYHVVAGIPAKAIKEIQVPD</sequence>
<evidence type="ECO:0000256" key="2">
    <source>
        <dbReference type="ARBA" id="ARBA00022737"/>
    </source>
</evidence>
<dbReference type="PROSITE" id="PS00101">
    <property type="entry name" value="HEXAPEP_TRANSFERASES"/>
    <property type="match status" value="1"/>
</dbReference>
<gene>
    <name evidence="3" type="ORF">KME60_14585</name>
</gene>
<dbReference type="AlphaFoldDB" id="A0A951UV66"/>
<dbReference type="Gene3D" id="2.160.10.10">
    <property type="entry name" value="Hexapeptide repeat proteins"/>
    <property type="match status" value="1"/>
</dbReference>
<evidence type="ECO:0000256" key="1">
    <source>
        <dbReference type="ARBA" id="ARBA00022679"/>
    </source>
</evidence>
<dbReference type="GO" id="GO:0043886">
    <property type="term" value="F:structural constituent of carboxysome shell"/>
    <property type="evidence" value="ECO:0007669"/>
    <property type="project" value="UniProtKB-ARBA"/>
</dbReference>
<dbReference type="InterPro" id="IPR051159">
    <property type="entry name" value="Hexapeptide_acetyltransf"/>
</dbReference>
<dbReference type="EMBL" id="JAHHGZ010000014">
    <property type="protein sequence ID" value="MBW4668610.1"/>
    <property type="molecule type" value="Genomic_DNA"/>
</dbReference>
<proteinExistence type="predicted"/>
<name>A0A951UV66_9CYAN</name>
<keyword evidence="1" id="KW-0808">Transferase</keyword>
<keyword evidence="2" id="KW-0677">Repeat</keyword>
<keyword evidence="3" id="KW-0012">Acyltransferase</keyword>
<reference evidence="3" key="1">
    <citation type="submission" date="2021-05" db="EMBL/GenBank/DDBJ databases">
        <authorList>
            <person name="Pietrasiak N."/>
            <person name="Ward R."/>
            <person name="Stajich J.E."/>
            <person name="Kurbessoian T."/>
        </authorList>
    </citation>
    <scope>NUCLEOTIDE SEQUENCE</scope>
    <source>
        <strain evidence="3">GSE-NOS-MK-12-04C</strain>
    </source>
</reference>
<evidence type="ECO:0000313" key="4">
    <source>
        <dbReference type="Proteomes" id="UP000729701"/>
    </source>
</evidence>
<evidence type="ECO:0000313" key="3">
    <source>
        <dbReference type="EMBL" id="MBW4668610.1"/>
    </source>
</evidence>
<dbReference type="InterPro" id="IPR011004">
    <property type="entry name" value="Trimer_LpxA-like_sf"/>
</dbReference>
<dbReference type="InterPro" id="IPR001451">
    <property type="entry name" value="Hexapep"/>
</dbReference>
<dbReference type="PANTHER" id="PTHR23416">
    <property type="entry name" value="SIALIC ACID SYNTHASE-RELATED"/>
    <property type="match status" value="1"/>
</dbReference>
<comment type="caution">
    <text evidence="3">The sequence shown here is derived from an EMBL/GenBank/DDBJ whole genome shotgun (WGS) entry which is preliminary data.</text>
</comment>
<dbReference type="SUPFAM" id="SSF51161">
    <property type="entry name" value="Trimeric LpxA-like enzymes"/>
    <property type="match status" value="1"/>
</dbReference>
<accession>A0A951UV66</accession>
<dbReference type="Pfam" id="PF00132">
    <property type="entry name" value="Hexapep"/>
    <property type="match status" value="1"/>
</dbReference>
<dbReference type="Proteomes" id="UP000729701">
    <property type="component" value="Unassembled WGS sequence"/>
</dbReference>
<protein>
    <submittedName>
        <fullName evidence="3">Acyltransferase</fullName>
    </submittedName>
</protein>
<dbReference type="GO" id="GO:0031470">
    <property type="term" value="C:carboxysome"/>
    <property type="evidence" value="ECO:0007669"/>
    <property type="project" value="UniProtKB-ARBA"/>
</dbReference>
<dbReference type="GO" id="GO:0016746">
    <property type="term" value="F:acyltransferase activity"/>
    <property type="evidence" value="ECO:0007669"/>
    <property type="project" value="UniProtKB-KW"/>
</dbReference>